<gene>
    <name evidence="2" type="ORF">QBC32DRAFT_62750</name>
</gene>
<keyword evidence="1" id="KW-0732">Signal</keyword>
<accession>A0AAN6NQC8</accession>
<keyword evidence="3" id="KW-1185">Reference proteome</keyword>
<reference evidence="2" key="2">
    <citation type="submission" date="2023-06" db="EMBL/GenBank/DDBJ databases">
        <authorList>
            <consortium name="Lawrence Berkeley National Laboratory"/>
            <person name="Mondo S.J."/>
            <person name="Hensen N."/>
            <person name="Bonometti L."/>
            <person name="Westerberg I."/>
            <person name="Brannstrom I.O."/>
            <person name="Guillou S."/>
            <person name="Cros-Aarteil S."/>
            <person name="Calhoun S."/>
            <person name="Haridas S."/>
            <person name="Kuo A."/>
            <person name="Pangilinan J."/>
            <person name="Riley R."/>
            <person name="Labutti K."/>
            <person name="Andreopoulos B."/>
            <person name="Lipzen A."/>
            <person name="Chen C."/>
            <person name="Yanf M."/>
            <person name="Daum C."/>
            <person name="Ng V."/>
            <person name="Clum A."/>
            <person name="Steindorff A."/>
            <person name="Ohm R."/>
            <person name="Martin F."/>
            <person name="Silar P."/>
            <person name="Natvig D."/>
            <person name="Lalanne C."/>
            <person name="Gautier V."/>
            <person name="Ament-Velasquez S.L."/>
            <person name="Kruys A."/>
            <person name="Hutchinson M.I."/>
            <person name="Powell A.J."/>
            <person name="Barry K."/>
            <person name="Miller A.N."/>
            <person name="Grigoriev I.V."/>
            <person name="Debuchy R."/>
            <person name="Gladieux P."/>
            <person name="Thoren M.H."/>
            <person name="Johannesson H."/>
        </authorList>
    </citation>
    <scope>NUCLEOTIDE SEQUENCE</scope>
    <source>
        <strain evidence="2">CBS 626.80</strain>
    </source>
</reference>
<proteinExistence type="predicted"/>
<feature type="signal peptide" evidence="1">
    <location>
        <begin position="1"/>
        <end position="21"/>
    </location>
</feature>
<reference evidence="2" key="1">
    <citation type="journal article" date="2023" name="Mol. Phylogenet. Evol.">
        <title>Genome-scale phylogeny and comparative genomics of the fungal order Sordariales.</title>
        <authorList>
            <person name="Hensen N."/>
            <person name="Bonometti L."/>
            <person name="Westerberg I."/>
            <person name="Brannstrom I.O."/>
            <person name="Guillou S."/>
            <person name="Cros-Aarteil S."/>
            <person name="Calhoun S."/>
            <person name="Haridas S."/>
            <person name="Kuo A."/>
            <person name="Mondo S."/>
            <person name="Pangilinan J."/>
            <person name="Riley R."/>
            <person name="LaButti K."/>
            <person name="Andreopoulos B."/>
            <person name="Lipzen A."/>
            <person name="Chen C."/>
            <person name="Yan M."/>
            <person name="Daum C."/>
            <person name="Ng V."/>
            <person name="Clum A."/>
            <person name="Steindorff A."/>
            <person name="Ohm R.A."/>
            <person name="Martin F."/>
            <person name="Silar P."/>
            <person name="Natvig D.O."/>
            <person name="Lalanne C."/>
            <person name="Gautier V."/>
            <person name="Ament-Velasquez S.L."/>
            <person name="Kruys A."/>
            <person name="Hutchinson M.I."/>
            <person name="Powell A.J."/>
            <person name="Barry K."/>
            <person name="Miller A.N."/>
            <person name="Grigoriev I.V."/>
            <person name="Debuchy R."/>
            <person name="Gladieux P."/>
            <person name="Hiltunen Thoren M."/>
            <person name="Johannesson H."/>
        </authorList>
    </citation>
    <scope>NUCLEOTIDE SEQUENCE</scope>
    <source>
        <strain evidence="2">CBS 626.80</strain>
    </source>
</reference>
<evidence type="ECO:0000313" key="2">
    <source>
        <dbReference type="EMBL" id="KAK3948263.1"/>
    </source>
</evidence>
<dbReference type="AlphaFoldDB" id="A0AAN6NQC8"/>
<organism evidence="2 3">
    <name type="scientific">Pseudoneurospora amorphoporcata</name>
    <dbReference type="NCBI Taxonomy" id="241081"/>
    <lineage>
        <taxon>Eukaryota</taxon>
        <taxon>Fungi</taxon>
        <taxon>Dikarya</taxon>
        <taxon>Ascomycota</taxon>
        <taxon>Pezizomycotina</taxon>
        <taxon>Sordariomycetes</taxon>
        <taxon>Sordariomycetidae</taxon>
        <taxon>Sordariales</taxon>
        <taxon>Sordariaceae</taxon>
        <taxon>Pseudoneurospora</taxon>
    </lineage>
</organism>
<name>A0AAN6NQC8_9PEZI</name>
<dbReference type="Proteomes" id="UP001303222">
    <property type="component" value="Unassembled WGS sequence"/>
</dbReference>
<feature type="chain" id="PRO_5043025965" description="Secreted protein" evidence="1">
    <location>
        <begin position="22"/>
        <end position="101"/>
    </location>
</feature>
<evidence type="ECO:0000313" key="3">
    <source>
        <dbReference type="Proteomes" id="UP001303222"/>
    </source>
</evidence>
<evidence type="ECO:0000256" key="1">
    <source>
        <dbReference type="SAM" id="SignalP"/>
    </source>
</evidence>
<comment type="caution">
    <text evidence="2">The sequence shown here is derived from an EMBL/GenBank/DDBJ whole genome shotgun (WGS) entry which is preliminary data.</text>
</comment>
<dbReference type="EMBL" id="MU859274">
    <property type="protein sequence ID" value="KAK3948263.1"/>
    <property type="molecule type" value="Genomic_DNA"/>
</dbReference>
<protein>
    <recommendedName>
        <fullName evidence="4">Secreted protein</fullName>
    </recommendedName>
</protein>
<evidence type="ECO:0008006" key="4">
    <source>
        <dbReference type="Google" id="ProtNLM"/>
    </source>
</evidence>
<sequence>MLLPRLFLFFIHVVLFQITKSLHSFQQTQGHLLTTSYPNSSVQQHPSASTFYFRISSTNPRQLYYASRTLVVHQHAQSGRTPVDQLGIMLSKSSDHVVGTC</sequence>